<dbReference type="GO" id="GO:0030833">
    <property type="term" value="P:regulation of actin filament polymerization"/>
    <property type="evidence" value="ECO:0007669"/>
    <property type="project" value="InterPro"/>
</dbReference>
<feature type="region of interest" description="Disordered" evidence="1">
    <location>
        <begin position="1428"/>
        <end position="1683"/>
    </location>
</feature>
<feature type="compositionally biased region" description="Gly residues" evidence="1">
    <location>
        <begin position="676"/>
        <end position="700"/>
    </location>
</feature>
<feature type="compositionally biased region" description="Pro residues" evidence="1">
    <location>
        <begin position="1738"/>
        <end position="1761"/>
    </location>
</feature>
<feature type="compositionally biased region" description="Basic and acidic residues" evidence="1">
    <location>
        <begin position="1391"/>
        <end position="1405"/>
    </location>
</feature>
<feature type="domain" description="UBA" evidence="2">
    <location>
        <begin position="1595"/>
        <end position="1628"/>
    </location>
</feature>
<feature type="compositionally biased region" description="Gly residues" evidence="1">
    <location>
        <begin position="1707"/>
        <end position="1726"/>
    </location>
</feature>
<dbReference type="InterPro" id="IPR009828">
    <property type="entry name" value="CYRIA/CYRIB_Rac1-bd"/>
</dbReference>
<dbReference type="Pfam" id="PF22562">
    <property type="entry name" value="UBA_7"/>
    <property type="match status" value="1"/>
</dbReference>
<dbReference type="GO" id="GO:0031267">
    <property type="term" value="F:small GTPase binding"/>
    <property type="evidence" value="ECO:0007669"/>
    <property type="project" value="InterPro"/>
</dbReference>
<organism evidence="3 4">
    <name type="scientific">Ectocarpus siliculosus</name>
    <name type="common">Brown alga</name>
    <name type="synonym">Conferva siliculosa</name>
    <dbReference type="NCBI Taxonomy" id="2880"/>
    <lineage>
        <taxon>Eukaryota</taxon>
        <taxon>Sar</taxon>
        <taxon>Stramenopiles</taxon>
        <taxon>Ochrophyta</taxon>
        <taxon>PX clade</taxon>
        <taxon>Phaeophyceae</taxon>
        <taxon>Ectocarpales</taxon>
        <taxon>Ectocarpaceae</taxon>
        <taxon>Ectocarpus</taxon>
    </lineage>
</organism>
<proteinExistence type="predicted"/>
<dbReference type="Proteomes" id="UP000002630">
    <property type="component" value="Linkage Group LG02"/>
</dbReference>
<sequence length="1965" mass="212140">MAENGRGVFHPNVLSLESLKLEDDVPRVQPTPQSIDYEVAPQSNLLQYVDHAGYKTALGSEVEAIGELEKVLEFGRMHVNVLYTFRSVSRAIPMVSGSGDPNKTALHMNTFKVLRPEMKKLTAIMEFYESAVQVFCAHVQTLTKRGKKQVVPEGLYDALIAVVDLMQKMDYLKDTKACLTNDFSRYKRALTSVRQDLPDAESLGQEQHSLQLFLGNPKHPKQLIINTLRDSIKAIPGHLEVLMKMLSLAVERLETNRYMTPDEKYRNIRVVPHLLWLLDGDVGAAGPDGSYNVFKQRKIKLQPLQRICQRYPVVPQCGDIAIKLSYVLERCPHFDADSSGAWFADAAAAQDYSVMAKWGKMTRDFDEYTTRLSIFLNEIGTGPFVKTPTNVRIAARVSRLVMVGLRLLQRWSCVVLECMAWKHTHPCSQAAFKRAGGDPMGKGMEYERVVRYNWSPNELSAIVEVITMTKSLGSLLSRAEGRLAPLLRLHVHAATQQMSQGDLVPVLHRADKKKRDIVTHLLQLRSMVSDWSDGVAPSEDYKKYKRAQGRVEAKGAPRRVVGPSSTQLQLVRAMVRAIYDENSELRQSSGVLGREDLKKEDLGLLRTYYEQSFGFPYLLDLGGTIRSSTDLGDLWYREYHLELTKEIQFPIEMSFPWIITEHIVKTKRAMAIGSASGDGPGPGGVGGGEGKGSAGKGAGIAGDPDSSMTGYGGGGGGGGGGKKSKKKGKGGSGGEMGHVLVEEVLWALDVYNDAAHRALYVLNSQYLFNEIQAEVNLVFKQLLFDLEAEVFGYFKDWAASTVLDKAFKKVYEIRRGLGHFIPGRRRYETPVQQRHVQLLGRSVDLSHRVSGAMNVKIGEDLELALRRFESGGLSGIVELEVSIESAKKTHLLIQQAGLGVDSFSSLWGEANEVVSPASCRGRVVAHVVKVLVLDLFVNYRYCAATRRMVKSPVELKPTKYPQPPSTLDKNLGGGRLCGKAFEQMFSVGRGFVGGTHLVAMVRLLGNTDLPLVVETIIEHMRQKMLDIKDWTDALKGGLPPVKLPKYVFGTAGCYSFMEEKLRPFLEYEDLKAGVFQDFREFGNALAFLQCLSEASAGLDCLKFVQTVPVMGLSSSKKWDPKRTRLVAATTALIRGADFTGEAGASLSGLEDAVLEGQAACKGLSTSASIFRHTLGELSTALDVLRLREAWAGAQPANGVLDVEESVSFSRLFSALNFLFCMPEAKGEARVTDAVQFGDGFGLAGAVIMHLLGQRHQFELLDFSYHVLNVNNFERAGSKDGETGLNVEPAKARETEAFLHEAHREFCLMFDAFSVAEAVLPSRPTDQAAEVRIFHPPKDDTKINRALLVDKGDIWETQDVLGDRQAEAAAKKVQRPSATKTTPTKSSFLRRSSKEKSYVPTEADRVEADNRKKKLNNFTVALQAFMDGGEDETKPTAASALPTPAPIDPLSTPAALSPTPSSIDVLKAAAAGGGGGATRAKPPAAAPPPPGSATSPSPGDRKSVPGRPPPPSAQAAMPGSRPLSSQRMIMPPLAAGGERPSRAKSMSPPPVSFSKLNDATEVGKNGLEKREPRSSSQDRGGVARKKSSGSLPPGADKIMEMGFSARKARAALERSDGDVDQAVEWLLTHPSAPDEDSGDEEPEDDALPPSPSSASPPPGRKSLPPKKSKPLKPQNPVFDQQAFTPVLIPAKPGAIVVASGPNAWTSPGGAGGGSSGVGGGAGAGGTGSTALTLVAPLSAPGPPPQGPPPQGPLPQGPPPQGPPQSGGGGSGLSRPRSTPSIISALDPDSVDTFEPQVAPLPRQASQSPPPQRQGPQKEQQQQQQGPASQLGSPVPAAATAAGGYRRQSAPTGLSYGNAPRGMGMAMNAGGQQQMVGRPTGMVLQPQQQQQPRPQGQARPQQFMQQQQPRAIPTLQPTPAQQQQQQVRPVMQGGLGMQGAQQARGAPQQFSGQQLARPQGQGFNPRG</sequence>
<dbReference type="InterPro" id="IPR015940">
    <property type="entry name" value="UBA"/>
</dbReference>
<dbReference type="EMBL" id="FN649727">
    <property type="protein sequence ID" value="CBJ25681.1"/>
    <property type="molecule type" value="Genomic_DNA"/>
</dbReference>
<feature type="compositionally biased region" description="Low complexity" evidence="1">
    <location>
        <begin position="1375"/>
        <end position="1386"/>
    </location>
</feature>
<dbReference type="PANTHER" id="PTHR12195">
    <property type="entry name" value="CYTOPLASMIC FMR1-INTERACTING PROTEIN-RELATED"/>
    <property type="match status" value="1"/>
</dbReference>
<dbReference type="eggNOG" id="KOG3534">
    <property type="taxonomic scope" value="Eukaryota"/>
</dbReference>
<dbReference type="InterPro" id="IPR009060">
    <property type="entry name" value="UBA-like_sf"/>
</dbReference>
<dbReference type="InParanoid" id="D7G6Y8"/>
<reference evidence="3 4" key="1">
    <citation type="journal article" date="2010" name="Nature">
        <title>The Ectocarpus genome and the independent evolution of multicellularity in brown algae.</title>
        <authorList>
            <person name="Cock J.M."/>
            <person name="Sterck L."/>
            <person name="Rouze P."/>
            <person name="Scornet D."/>
            <person name="Allen A.E."/>
            <person name="Amoutzias G."/>
            <person name="Anthouard V."/>
            <person name="Artiguenave F."/>
            <person name="Aury J.M."/>
            <person name="Badger J.H."/>
            <person name="Beszteri B."/>
            <person name="Billiau K."/>
            <person name="Bonnet E."/>
            <person name="Bothwell J.H."/>
            <person name="Bowler C."/>
            <person name="Boyen C."/>
            <person name="Brownlee C."/>
            <person name="Carrano C.J."/>
            <person name="Charrier B."/>
            <person name="Cho G.Y."/>
            <person name="Coelho S.M."/>
            <person name="Collen J."/>
            <person name="Corre E."/>
            <person name="Da Silva C."/>
            <person name="Delage L."/>
            <person name="Delaroque N."/>
            <person name="Dittami S.M."/>
            <person name="Doulbeau S."/>
            <person name="Elias M."/>
            <person name="Farnham G."/>
            <person name="Gachon C.M."/>
            <person name="Gschloessl B."/>
            <person name="Heesch S."/>
            <person name="Jabbari K."/>
            <person name="Jubin C."/>
            <person name="Kawai H."/>
            <person name="Kimura K."/>
            <person name="Kloareg B."/>
            <person name="Kupper F.C."/>
            <person name="Lang D."/>
            <person name="Le Bail A."/>
            <person name="Leblanc C."/>
            <person name="Lerouge P."/>
            <person name="Lohr M."/>
            <person name="Lopez P.J."/>
            <person name="Martens C."/>
            <person name="Maumus F."/>
            <person name="Michel G."/>
            <person name="Miranda-Saavedra D."/>
            <person name="Morales J."/>
            <person name="Moreau H."/>
            <person name="Motomura T."/>
            <person name="Nagasato C."/>
            <person name="Napoli C.A."/>
            <person name="Nelson D.R."/>
            <person name="Nyvall-Collen P."/>
            <person name="Peters A.F."/>
            <person name="Pommier C."/>
            <person name="Potin P."/>
            <person name="Poulain J."/>
            <person name="Quesneville H."/>
            <person name="Read B."/>
            <person name="Rensing S.A."/>
            <person name="Ritter A."/>
            <person name="Rousvoal S."/>
            <person name="Samanta M."/>
            <person name="Samson G."/>
            <person name="Schroeder D.C."/>
            <person name="Segurens B."/>
            <person name="Strittmatter M."/>
            <person name="Tonon T."/>
            <person name="Tregear J.W."/>
            <person name="Valentin K."/>
            <person name="von Dassow P."/>
            <person name="Yamagishi T."/>
            <person name="Van de Peer Y."/>
            <person name="Wincker P."/>
        </authorList>
    </citation>
    <scope>NUCLEOTIDE SEQUENCE [LARGE SCALE GENOMIC DNA]</scope>
    <source>
        <strain evidence="4">Ec32 / CCAP1310/4</strain>
    </source>
</reference>
<feature type="compositionally biased region" description="Pro residues" evidence="1">
    <location>
        <begin position="1647"/>
        <end position="1658"/>
    </location>
</feature>
<dbReference type="GO" id="GO:0005737">
    <property type="term" value="C:cytoplasm"/>
    <property type="evidence" value="ECO:0007669"/>
    <property type="project" value="UniProtKB-ARBA"/>
</dbReference>
<protein>
    <recommendedName>
        <fullName evidence="2">UBA domain-containing protein</fullName>
    </recommendedName>
</protein>
<name>D7G6Y8_ECTSI</name>
<dbReference type="PROSITE" id="PS50030">
    <property type="entry name" value="UBA"/>
    <property type="match status" value="1"/>
</dbReference>
<feature type="compositionally biased region" description="Low complexity" evidence="1">
    <location>
        <begin position="1812"/>
        <end position="1832"/>
    </location>
</feature>
<feature type="region of interest" description="Disordered" evidence="1">
    <location>
        <begin position="1365"/>
        <end position="1405"/>
    </location>
</feature>
<dbReference type="Gene3D" id="1.10.8.10">
    <property type="entry name" value="DNA helicase RuvA subunit, C-terminal domain"/>
    <property type="match status" value="1"/>
</dbReference>
<dbReference type="PRINTS" id="PR01698">
    <property type="entry name" value="CYTOFMRPINTP"/>
</dbReference>
<dbReference type="CDD" id="cd14297">
    <property type="entry name" value="UBA2_spUBP14_like"/>
    <property type="match status" value="1"/>
</dbReference>
<dbReference type="EMBL" id="FN649035">
    <property type="protein sequence ID" value="CBJ25681.1"/>
    <property type="molecule type" value="Genomic_DNA"/>
</dbReference>
<feature type="compositionally biased region" description="Low complexity" evidence="1">
    <location>
        <begin position="1883"/>
        <end position="1907"/>
    </location>
</feature>
<evidence type="ECO:0000259" key="2">
    <source>
        <dbReference type="PROSITE" id="PS50030"/>
    </source>
</evidence>
<dbReference type="SUPFAM" id="SSF46934">
    <property type="entry name" value="UBA-like"/>
    <property type="match status" value="1"/>
</dbReference>
<dbReference type="OMA" id="INICNAY"/>
<feature type="compositionally biased region" description="Low complexity" evidence="1">
    <location>
        <begin position="1448"/>
        <end position="1469"/>
    </location>
</feature>
<feature type="compositionally biased region" description="Gly residues" evidence="1">
    <location>
        <begin position="710"/>
        <end position="721"/>
    </location>
</feature>
<evidence type="ECO:0000313" key="3">
    <source>
        <dbReference type="EMBL" id="CBJ25681.1"/>
    </source>
</evidence>
<dbReference type="STRING" id="2880.D7G6Y8"/>
<feature type="compositionally biased region" description="Low complexity" evidence="1">
    <location>
        <begin position="1860"/>
        <end position="1873"/>
    </location>
</feature>
<dbReference type="Pfam" id="PF05994">
    <property type="entry name" value="FragX_IP"/>
    <property type="match status" value="2"/>
</dbReference>
<feature type="region of interest" description="Disordered" evidence="1">
    <location>
        <begin position="1696"/>
        <end position="1965"/>
    </location>
</feature>
<accession>D7G6Y8</accession>
<keyword evidence="4" id="KW-1185">Reference proteome</keyword>
<feature type="compositionally biased region" description="Low complexity" evidence="1">
    <location>
        <begin position="1936"/>
        <end position="1947"/>
    </location>
</feature>
<gene>
    <name evidence="3" type="ORF">Esi_0008_0099</name>
</gene>
<feature type="compositionally biased region" description="Acidic residues" evidence="1">
    <location>
        <begin position="1632"/>
        <end position="1645"/>
    </location>
</feature>
<dbReference type="SMART" id="SM00165">
    <property type="entry name" value="UBA"/>
    <property type="match status" value="1"/>
</dbReference>
<feature type="region of interest" description="Disordered" evidence="1">
    <location>
        <begin position="674"/>
        <end position="733"/>
    </location>
</feature>
<evidence type="ECO:0000313" key="4">
    <source>
        <dbReference type="Proteomes" id="UP000002630"/>
    </source>
</evidence>
<feature type="compositionally biased region" description="Low complexity" evidence="1">
    <location>
        <begin position="1727"/>
        <end position="1737"/>
    </location>
</feature>
<dbReference type="InterPro" id="IPR008081">
    <property type="entry name" value="Cytoplasmic_FMR1-int"/>
</dbReference>
<dbReference type="OrthoDB" id="10265867at2759"/>
<evidence type="ECO:0000256" key="1">
    <source>
        <dbReference type="SAM" id="MobiDB-lite"/>
    </source>
</evidence>
<dbReference type="Pfam" id="PF07159">
    <property type="entry name" value="CYRIA-B_Rac1-bd"/>
    <property type="match status" value="1"/>
</dbReference>